<protein>
    <submittedName>
        <fullName evidence="1">Uncharacterized protein</fullName>
    </submittedName>
</protein>
<name>A0AAE6RHF0_9MICO</name>
<dbReference type="Proteomes" id="UP000465031">
    <property type="component" value="Chromosome"/>
</dbReference>
<sequence length="234" mass="25944">MPLLDALDHPLFGGVLSCTVAIMSRFLARFDKGRPRPSLHQIEKSLMQLLEPAAQRSATDLFVLTQGLPAQASSKSEFYEVTFVQFLYQYLMMSPAFREYRVGWEVPYASGAGNPKRVDVVLTPRGGGAPILIEAGRFSVQKMKDDSAKLRDLRSGVKRVPGVKRVLLYWIGNDAPKNAGKTRETVRKPMTNRASRRAVGAAHVRPLWVMGIDLHAHAGEESTQFTAVLIEVLP</sequence>
<reference evidence="2" key="1">
    <citation type="submission" date="2019-12" db="EMBL/GenBank/DDBJ databases">
        <title>Complete and draft genome sequences of new strains and members of some known species of the genus Rathayibacter isolated from plants.</title>
        <authorList>
            <person name="Tarlachkov S.V."/>
            <person name="Starodumova I.P."/>
            <person name="Dorofeeva L.V."/>
            <person name="Prisyazhnaya N.V."/>
            <person name="Leyn S."/>
            <person name="Zlamal J."/>
            <person name="Elan M."/>
            <person name="Osterman A.L."/>
            <person name="Nadler S."/>
            <person name="Subbotin S.A."/>
            <person name="Evtushenko L.I."/>
        </authorList>
    </citation>
    <scope>NUCLEOTIDE SEQUENCE [LARGE SCALE GENOMIC DNA]</scope>
    <source>
        <strain evidence="2">VKM Ac-2761</strain>
    </source>
</reference>
<dbReference type="EMBL" id="CP047186">
    <property type="protein sequence ID" value="QHC54759.1"/>
    <property type="molecule type" value="Genomic_DNA"/>
</dbReference>
<gene>
    <name evidence="1" type="ORF">GSU10_03235</name>
</gene>
<dbReference type="KEGG" id="rte:GSU10_03235"/>
<accession>A0AAE6RHF0</accession>
<organism evidence="1 2">
    <name type="scientific">Rathayibacter tanaceti</name>
    <dbReference type="NCBI Taxonomy" id="1671680"/>
    <lineage>
        <taxon>Bacteria</taxon>
        <taxon>Bacillati</taxon>
        <taxon>Actinomycetota</taxon>
        <taxon>Actinomycetes</taxon>
        <taxon>Micrococcales</taxon>
        <taxon>Microbacteriaceae</taxon>
        <taxon>Rathayibacter</taxon>
    </lineage>
</organism>
<evidence type="ECO:0000313" key="2">
    <source>
        <dbReference type="Proteomes" id="UP000465031"/>
    </source>
</evidence>
<dbReference type="AlphaFoldDB" id="A0AAE6RHF0"/>
<proteinExistence type="predicted"/>
<dbReference type="RefSeq" id="WP_132504744.1">
    <property type="nucleotide sequence ID" value="NZ_LIIN01000005.1"/>
</dbReference>
<evidence type="ECO:0000313" key="1">
    <source>
        <dbReference type="EMBL" id="QHC54759.1"/>
    </source>
</evidence>